<evidence type="ECO:0000256" key="1">
    <source>
        <dbReference type="ARBA" id="ARBA00001947"/>
    </source>
</evidence>
<keyword evidence="7" id="KW-1185">Reference proteome</keyword>
<dbReference type="GO" id="GO:0006508">
    <property type="term" value="P:proteolysis"/>
    <property type="evidence" value="ECO:0007669"/>
    <property type="project" value="InterPro"/>
</dbReference>
<dbReference type="HOGENOM" id="CLU_007523_6_1_1"/>
<dbReference type="OMA" id="WFAYFEP"/>
<name>T1FXB3_HELRO</name>
<dbReference type="EnsemblMetazoa" id="HelroT63123">
    <property type="protein sequence ID" value="HelroP63123"/>
    <property type="gene ID" value="HelroG63123"/>
</dbReference>
<dbReference type="PROSITE" id="PS52035">
    <property type="entry name" value="PEPTIDASE_M14"/>
    <property type="match status" value="1"/>
</dbReference>
<reference evidence="6" key="3">
    <citation type="submission" date="2015-06" db="UniProtKB">
        <authorList>
            <consortium name="EnsemblMetazoa"/>
        </authorList>
    </citation>
    <scope>IDENTIFICATION</scope>
</reference>
<evidence type="ECO:0000259" key="4">
    <source>
        <dbReference type="PROSITE" id="PS52035"/>
    </source>
</evidence>
<dbReference type="SUPFAM" id="SSF53187">
    <property type="entry name" value="Zn-dependent exopeptidases"/>
    <property type="match status" value="1"/>
</dbReference>
<dbReference type="CTD" id="20213461"/>
<evidence type="ECO:0000256" key="3">
    <source>
        <dbReference type="PROSITE-ProRule" id="PRU01379"/>
    </source>
</evidence>
<sequence>GNLGKIDYVSEFEYDLYIRPDTFNSRFRVWFNFTVDNVVYGQRVIFNIVNFSKTKSLYRNGMSPVVKTTSRPNWVRIPHHNVFYYRCPDHNKNYVMSFAFCFDSEDDTYQFAYCFPYSYTKLQNYLDGIEFKNLQCFQRELLCTTTQQRRLDIISITNHRTLSAKKKVVFITSRVHPGETPSSLVCQGIIDFLTSDHILARVLRDYVIFKIVPMLNPDGVFNGNYRCSFNGHDLNRHWHDPSPWSQPTIYATKVLLMKLNSSEKEELDFYIDIHAHSTLMNGFMYGNVYDDSSRHERQAVFPRLFCQNAEDFSLANTSFNNDSFKAGTGRRTLGDILDKKCNCYTLEVSFYSYTSYTSNGGSHTQPYTGNTYMKLGENLVKTFFDYYNTTGHLKNYCPIYNFSPKCSRNEINQYFCKCSELKSESTCQHT</sequence>
<dbReference type="InterPro" id="IPR050821">
    <property type="entry name" value="Cytosolic_carboxypeptidase"/>
</dbReference>
<dbReference type="EMBL" id="KB095811">
    <property type="protein sequence ID" value="ESO12131.1"/>
    <property type="molecule type" value="Genomic_DNA"/>
</dbReference>
<dbReference type="GeneID" id="20213461"/>
<gene>
    <name evidence="6" type="primary">20213461</name>
    <name evidence="5" type="ORF">HELRODRAFT_63123</name>
</gene>
<dbReference type="Gene3D" id="2.60.40.3120">
    <property type="match status" value="1"/>
</dbReference>
<comment type="cofactor">
    <cofactor evidence="1">
        <name>Zn(2+)</name>
        <dbReference type="ChEBI" id="CHEBI:29105"/>
    </cofactor>
</comment>
<dbReference type="PANTHER" id="PTHR12756">
    <property type="entry name" value="CYTOSOLIC CARBOXYPEPTIDASE"/>
    <property type="match status" value="1"/>
</dbReference>
<dbReference type="eggNOG" id="KOG3641">
    <property type="taxonomic scope" value="Eukaryota"/>
</dbReference>
<dbReference type="EMBL" id="AMQM01000082">
    <property type="status" value="NOT_ANNOTATED_CDS"/>
    <property type="molecule type" value="Genomic_DNA"/>
</dbReference>
<dbReference type="Gene3D" id="3.40.630.10">
    <property type="entry name" value="Zn peptidases"/>
    <property type="match status" value="1"/>
</dbReference>
<dbReference type="OrthoDB" id="10253041at2759"/>
<dbReference type="GO" id="GO:0004181">
    <property type="term" value="F:metallocarboxypeptidase activity"/>
    <property type="evidence" value="ECO:0000318"/>
    <property type="project" value="GO_Central"/>
</dbReference>
<dbReference type="GO" id="GO:0036064">
    <property type="term" value="C:ciliary basal body"/>
    <property type="evidence" value="ECO:0000318"/>
    <property type="project" value="GO_Central"/>
</dbReference>
<proteinExistence type="inferred from homology"/>
<dbReference type="InParanoid" id="T1FXB3"/>
<dbReference type="GO" id="GO:0008270">
    <property type="term" value="F:zinc ion binding"/>
    <property type="evidence" value="ECO:0007669"/>
    <property type="project" value="InterPro"/>
</dbReference>
<dbReference type="GO" id="GO:0015631">
    <property type="term" value="F:tubulin binding"/>
    <property type="evidence" value="ECO:0000318"/>
    <property type="project" value="GO_Central"/>
</dbReference>
<feature type="domain" description="Peptidase M14" evidence="4">
    <location>
        <begin position="115"/>
        <end position="387"/>
    </location>
</feature>
<accession>T1FXB3</accession>
<dbReference type="STRING" id="6412.T1FXB3"/>
<dbReference type="GO" id="GO:0015630">
    <property type="term" value="C:microtubule cytoskeleton"/>
    <property type="evidence" value="ECO:0000318"/>
    <property type="project" value="GO_Central"/>
</dbReference>
<dbReference type="CDD" id="cd06908">
    <property type="entry name" value="M14_AGBL4_like"/>
    <property type="match status" value="1"/>
</dbReference>
<comment type="similarity">
    <text evidence="2 3">Belongs to the peptidase M14 family.</text>
</comment>
<dbReference type="InterPro" id="IPR000834">
    <property type="entry name" value="Peptidase_M14"/>
</dbReference>
<evidence type="ECO:0000256" key="2">
    <source>
        <dbReference type="ARBA" id="ARBA00005988"/>
    </source>
</evidence>
<evidence type="ECO:0000313" key="7">
    <source>
        <dbReference type="Proteomes" id="UP000015101"/>
    </source>
</evidence>
<evidence type="ECO:0000313" key="5">
    <source>
        <dbReference type="EMBL" id="ESO12131.1"/>
    </source>
</evidence>
<dbReference type="AlphaFoldDB" id="T1FXB3"/>
<dbReference type="FunCoup" id="T1FXB3">
    <property type="interactions" value="43"/>
</dbReference>
<reference evidence="5 7" key="2">
    <citation type="journal article" date="2013" name="Nature">
        <title>Insights into bilaterian evolution from three spiralian genomes.</title>
        <authorList>
            <person name="Simakov O."/>
            <person name="Marletaz F."/>
            <person name="Cho S.J."/>
            <person name="Edsinger-Gonzales E."/>
            <person name="Havlak P."/>
            <person name="Hellsten U."/>
            <person name="Kuo D.H."/>
            <person name="Larsson T."/>
            <person name="Lv J."/>
            <person name="Arendt D."/>
            <person name="Savage R."/>
            <person name="Osoegawa K."/>
            <person name="de Jong P."/>
            <person name="Grimwood J."/>
            <person name="Chapman J.A."/>
            <person name="Shapiro H."/>
            <person name="Aerts A."/>
            <person name="Otillar R.P."/>
            <person name="Terry A.Y."/>
            <person name="Boore J.L."/>
            <person name="Grigoriev I.V."/>
            <person name="Lindberg D.R."/>
            <person name="Seaver E.C."/>
            <person name="Weisblat D.A."/>
            <person name="Putnam N.H."/>
            <person name="Rokhsar D.S."/>
        </authorList>
    </citation>
    <scope>NUCLEOTIDE SEQUENCE</scope>
</reference>
<reference evidence="7" key="1">
    <citation type="submission" date="2012-12" db="EMBL/GenBank/DDBJ databases">
        <authorList>
            <person name="Hellsten U."/>
            <person name="Grimwood J."/>
            <person name="Chapman J.A."/>
            <person name="Shapiro H."/>
            <person name="Aerts A."/>
            <person name="Otillar R.P."/>
            <person name="Terry A.Y."/>
            <person name="Boore J.L."/>
            <person name="Simakov O."/>
            <person name="Marletaz F."/>
            <person name="Cho S.-J."/>
            <person name="Edsinger-Gonzales E."/>
            <person name="Havlak P."/>
            <person name="Kuo D.-H."/>
            <person name="Larsson T."/>
            <person name="Lv J."/>
            <person name="Arendt D."/>
            <person name="Savage R."/>
            <person name="Osoegawa K."/>
            <person name="de Jong P."/>
            <person name="Lindberg D.R."/>
            <person name="Seaver E.C."/>
            <person name="Weisblat D.A."/>
            <person name="Putnam N.H."/>
            <person name="Grigoriev I.V."/>
            <person name="Rokhsar D.S."/>
        </authorList>
    </citation>
    <scope>NUCLEOTIDE SEQUENCE</scope>
</reference>
<feature type="active site" description="Proton donor/acceptor" evidence="3">
    <location>
        <position position="347"/>
    </location>
</feature>
<organism evidence="6 7">
    <name type="scientific">Helobdella robusta</name>
    <name type="common">Californian leech</name>
    <dbReference type="NCBI Taxonomy" id="6412"/>
    <lineage>
        <taxon>Eukaryota</taxon>
        <taxon>Metazoa</taxon>
        <taxon>Spiralia</taxon>
        <taxon>Lophotrochozoa</taxon>
        <taxon>Annelida</taxon>
        <taxon>Clitellata</taxon>
        <taxon>Hirudinea</taxon>
        <taxon>Rhynchobdellida</taxon>
        <taxon>Glossiphoniidae</taxon>
        <taxon>Helobdella</taxon>
    </lineage>
</organism>
<dbReference type="RefSeq" id="XP_009008851.1">
    <property type="nucleotide sequence ID" value="XM_009010603.1"/>
</dbReference>
<dbReference type="Pfam" id="PF18027">
    <property type="entry name" value="Pepdidase_M14_N"/>
    <property type="match status" value="1"/>
</dbReference>
<protein>
    <recommendedName>
        <fullName evidence="4">Peptidase M14 domain-containing protein</fullName>
    </recommendedName>
</protein>
<evidence type="ECO:0000313" key="6">
    <source>
        <dbReference type="EnsemblMetazoa" id="HelroP63123"/>
    </source>
</evidence>
<dbReference type="KEGG" id="hro:HELRODRAFT_63123"/>
<dbReference type="PANTHER" id="PTHR12756:SF9">
    <property type="entry name" value="CYTOSOLIC CARBOXYPEPTIDASE 6"/>
    <property type="match status" value="1"/>
</dbReference>
<dbReference type="GO" id="GO:0005737">
    <property type="term" value="C:cytoplasm"/>
    <property type="evidence" value="ECO:0000318"/>
    <property type="project" value="GO_Central"/>
</dbReference>
<dbReference type="Proteomes" id="UP000015101">
    <property type="component" value="Unassembled WGS sequence"/>
</dbReference>
<dbReference type="Pfam" id="PF00246">
    <property type="entry name" value="Peptidase_M14"/>
    <property type="match status" value="1"/>
</dbReference>
<dbReference type="InterPro" id="IPR040626">
    <property type="entry name" value="Pepdidase_M14_N"/>
</dbReference>